<comment type="similarity">
    <text evidence="1">Belongs to the disease resistance NB-LRR family.</text>
</comment>
<dbReference type="InterPro" id="IPR057135">
    <property type="entry name" value="At4g27190-like_LRR"/>
</dbReference>
<evidence type="ECO:0000313" key="11">
    <source>
        <dbReference type="EMBL" id="KAK3017331.1"/>
    </source>
</evidence>
<dbReference type="PANTHER" id="PTHR33463:SF203">
    <property type="entry name" value="AAA+ ATPASE DOMAIN-CONTAINING PROTEIN"/>
    <property type="match status" value="1"/>
</dbReference>
<protein>
    <recommendedName>
        <fullName evidence="13">NB-ARC domain-containing protein</fullName>
    </recommendedName>
</protein>
<dbReference type="EMBL" id="JAVXUP010001010">
    <property type="protein sequence ID" value="KAK3017331.1"/>
    <property type="molecule type" value="Genomic_DNA"/>
</dbReference>
<dbReference type="GO" id="GO:0006952">
    <property type="term" value="P:defense response"/>
    <property type="evidence" value="ECO:0007669"/>
    <property type="project" value="UniProtKB-KW"/>
</dbReference>
<dbReference type="Gene3D" id="3.80.10.10">
    <property type="entry name" value="Ribonuclease Inhibitor"/>
    <property type="match status" value="3"/>
</dbReference>
<evidence type="ECO:0000256" key="4">
    <source>
        <dbReference type="ARBA" id="ARBA00022786"/>
    </source>
</evidence>
<dbReference type="Pfam" id="PF00931">
    <property type="entry name" value="NB-ARC"/>
    <property type="match status" value="1"/>
</dbReference>
<gene>
    <name evidence="11" type="ORF">RJ639_005484</name>
</gene>
<dbReference type="SUPFAM" id="SSF52058">
    <property type="entry name" value="L domain-like"/>
    <property type="match status" value="2"/>
</dbReference>
<keyword evidence="8" id="KW-0812">Transmembrane</keyword>
<keyword evidence="8" id="KW-0472">Membrane</keyword>
<dbReference type="InterPro" id="IPR036388">
    <property type="entry name" value="WH-like_DNA-bd_sf"/>
</dbReference>
<dbReference type="Gene3D" id="1.10.10.10">
    <property type="entry name" value="Winged helix-like DNA-binding domain superfamily/Winged helix DNA-binding domain"/>
    <property type="match status" value="1"/>
</dbReference>
<keyword evidence="3" id="KW-0677">Repeat</keyword>
<dbReference type="InterPro" id="IPR050905">
    <property type="entry name" value="Plant_NBS-LRR"/>
</dbReference>
<evidence type="ECO:0000313" key="12">
    <source>
        <dbReference type="Proteomes" id="UP001188597"/>
    </source>
</evidence>
<feature type="domain" description="NB-ARC" evidence="9">
    <location>
        <begin position="234"/>
        <end position="390"/>
    </location>
</feature>
<dbReference type="GO" id="GO:0043531">
    <property type="term" value="F:ADP binding"/>
    <property type="evidence" value="ECO:0007669"/>
    <property type="project" value="InterPro"/>
</dbReference>
<keyword evidence="4" id="KW-0833">Ubl conjugation pathway</keyword>
<dbReference type="InterPro" id="IPR002182">
    <property type="entry name" value="NB-ARC"/>
</dbReference>
<dbReference type="Proteomes" id="UP001188597">
    <property type="component" value="Unassembled WGS sequence"/>
</dbReference>
<dbReference type="SUPFAM" id="SSF52540">
    <property type="entry name" value="P-loop containing nucleoside triphosphate hydrolases"/>
    <property type="match status" value="1"/>
</dbReference>
<dbReference type="Pfam" id="PF23247">
    <property type="entry name" value="LRR_RPS2"/>
    <property type="match status" value="2"/>
</dbReference>
<feature type="domain" description="Disease resistance protein At4g27190-like leucine-rich repeats" evidence="10">
    <location>
        <begin position="1033"/>
        <end position="1174"/>
    </location>
</feature>
<dbReference type="InterPro" id="IPR042197">
    <property type="entry name" value="Apaf_helical"/>
</dbReference>
<evidence type="ECO:0000259" key="10">
    <source>
        <dbReference type="Pfam" id="PF23247"/>
    </source>
</evidence>
<evidence type="ECO:0000259" key="9">
    <source>
        <dbReference type="Pfam" id="PF00931"/>
    </source>
</evidence>
<keyword evidence="6" id="KW-0547">Nucleotide-binding</keyword>
<keyword evidence="7" id="KW-0072">Autophagy</keyword>
<evidence type="ECO:0000256" key="3">
    <source>
        <dbReference type="ARBA" id="ARBA00022737"/>
    </source>
</evidence>
<keyword evidence="5" id="KW-0611">Plant defense</keyword>
<dbReference type="Gene3D" id="1.10.8.430">
    <property type="entry name" value="Helical domain of apoptotic protease-activating factors"/>
    <property type="match status" value="1"/>
</dbReference>
<keyword evidence="6" id="KW-0067">ATP-binding</keyword>
<evidence type="ECO:0000256" key="5">
    <source>
        <dbReference type="ARBA" id="ARBA00022821"/>
    </source>
</evidence>
<organism evidence="11 12">
    <name type="scientific">Escallonia herrerae</name>
    <dbReference type="NCBI Taxonomy" id="1293975"/>
    <lineage>
        <taxon>Eukaryota</taxon>
        <taxon>Viridiplantae</taxon>
        <taxon>Streptophyta</taxon>
        <taxon>Embryophyta</taxon>
        <taxon>Tracheophyta</taxon>
        <taxon>Spermatophyta</taxon>
        <taxon>Magnoliopsida</taxon>
        <taxon>eudicotyledons</taxon>
        <taxon>Gunneridae</taxon>
        <taxon>Pentapetalae</taxon>
        <taxon>asterids</taxon>
        <taxon>campanulids</taxon>
        <taxon>Escalloniales</taxon>
        <taxon>Escalloniaceae</taxon>
        <taxon>Escallonia</taxon>
    </lineage>
</organism>
<dbReference type="GO" id="GO:0019787">
    <property type="term" value="F:ubiquitin-like protein transferase activity"/>
    <property type="evidence" value="ECO:0007669"/>
    <property type="project" value="InterPro"/>
</dbReference>
<feature type="transmembrane region" description="Helical" evidence="8">
    <location>
        <begin position="1494"/>
        <end position="1514"/>
    </location>
</feature>
<dbReference type="Gene3D" id="3.40.50.300">
    <property type="entry name" value="P-loop containing nucleotide triphosphate hydrolases"/>
    <property type="match status" value="1"/>
</dbReference>
<accession>A0AA88VXJ4</accession>
<reference evidence="11" key="1">
    <citation type="submission" date="2022-12" db="EMBL/GenBank/DDBJ databases">
        <title>Draft genome assemblies for two species of Escallonia (Escalloniales).</title>
        <authorList>
            <person name="Chanderbali A."/>
            <person name="Dervinis C."/>
            <person name="Anghel I."/>
            <person name="Soltis D."/>
            <person name="Soltis P."/>
            <person name="Zapata F."/>
        </authorList>
    </citation>
    <scope>NUCLEOTIDE SEQUENCE</scope>
    <source>
        <strain evidence="11">UCBG64.0493</strain>
        <tissue evidence="11">Leaf</tissue>
    </source>
</reference>
<name>A0AA88VXJ4_9ASTE</name>
<dbReference type="FunFam" id="3.40.50.300:FF:001091">
    <property type="entry name" value="Probable disease resistance protein At1g61300"/>
    <property type="match status" value="1"/>
</dbReference>
<dbReference type="GO" id="GO:0005524">
    <property type="term" value="F:ATP binding"/>
    <property type="evidence" value="ECO:0007669"/>
    <property type="project" value="UniProtKB-KW"/>
</dbReference>
<dbReference type="InterPro" id="IPR032675">
    <property type="entry name" value="LRR_dom_sf"/>
</dbReference>
<comment type="caution">
    <text evidence="11">The sequence shown here is derived from an EMBL/GenBank/DDBJ whole genome shotgun (WGS) entry which is preliminary data.</text>
</comment>
<keyword evidence="8" id="KW-1133">Transmembrane helix</keyword>
<evidence type="ECO:0000256" key="1">
    <source>
        <dbReference type="ARBA" id="ARBA00008894"/>
    </source>
</evidence>
<evidence type="ECO:0000256" key="2">
    <source>
        <dbReference type="ARBA" id="ARBA00022614"/>
    </source>
</evidence>
<dbReference type="InterPro" id="IPR027417">
    <property type="entry name" value="P-loop_NTPase"/>
</dbReference>
<dbReference type="PRINTS" id="PR00364">
    <property type="entry name" value="DISEASERSIST"/>
</dbReference>
<keyword evidence="2" id="KW-0433">Leucine-rich repeat</keyword>
<evidence type="ECO:0000256" key="8">
    <source>
        <dbReference type="SAM" id="Phobius"/>
    </source>
</evidence>
<feature type="domain" description="Disease resistance protein At4g27190-like leucine-rich repeats" evidence="10">
    <location>
        <begin position="840"/>
        <end position="965"/>
    </location>
</feature>
<evidence type="ECO:0000256" key="6">
    <source>
        <dbReference type="ARBA" id="ARBA00022840"/>
    </source>
</evidence>
<dbReference type="Pfam" id="PF03987">
    <property type="entry name" value="Autophagy_act_C"/>
    <property type="match status" value="1"/>
</dbReference>
<evidence type="ECO:0000256" key="7">
    <source>
        <dbReference type="ARBA" id="ARBA00023006"/>
    </source>
</evidence>
<dbReference type="InterPro" id="IPR007135">
    <property type="entry name" value="Atg3/Atg10"/>
</dbReference>
<dbReference type="PANTHER" id="PTHR33463">
    <property type="entry name" value="NB-ARC DOMAIN-CONTAINING PROTEIN-RELATED"/>
    <property type="match status" value="1"/>
</dbReference>
<sequence>MQGISQHRNPISEVCCLYKETQVSMLELFDAIKLQEPISTTCAVPSLNISADQPRKEEVSREGGNSKRKWEMGDISSSFLAKVAEYMMAPVERQFKYLLYSNSNIEDLNDQVIGLENMRAGVQLSVNAAKRNLEVIGSDVEAWLNDVENIKKEADRILEGRDKVKNSPWWSPHLGQRYVLGRKAMKKTEVVIKLQGKGNKYTKLSYPAPPTEIISALSNNSVGFESRISTTKNIIKAMKDDEIIIIGICGMGGVGKTTMAKEVREILKVENIFHESFMVVVSQSQDIKKIQGQLAEKLDLHFWETTIPGRADKLRARLSTGLKCLVVLDDVWEGLDLNEVGIPVGGVNNCKVILTSRNENVCLDMGSQINFSVQVLMAHEAWNLFKEMAGDCVDTDDLHSIAKEVVRECGGLPIAIVTLGKALKYRKKHAWDDVLQQLQKCSITNIPEMENKVYASIELSYKYLKSNQAQSLLLLCCLFSEDEDIPIEYLVRYWFGLRLFNDVGTLRESRNRVETLLDELKSCFLLLDIGEGYVKMHDVVRDACLLIASKGEHKYMVRQDNKLQEWPKNDSYQPYTAISLMSDEVQVLATGLDCPQLKLLRLICGQGSLNISRDFFQGMNELDVFDFKGVLAESLPPSLQFLTNLRTLCLNFCRIRSDIALIGSLKKLEILSFFGSELDIGVLPIEIGQLTNLRLLDLRCTYGPYRIPSIVFSSLNQLEELYVGCYFRKSHITSEDNAIILNLKLLSSLKTLQIWLPHVLLRNIHKTCFNNLTRFEISVYREDMTQSSTMLRSVWGHQFQNRVTLDRMFMQDLHATKVLLRQTEVLYLRVPDLKNLVEELEQEGFVKLRSLQMSSCSEVKYLLDAKGSLPRSTFINLEELELEGMGSLREICYGNLPAGSFGRLEVVRLRRLRALEHLWKAPIQSPSLSNLKFLTIQYCDAISSLFQKSVAKCLVQIEDLNVFSCIRMKEIVLKEIGDEHSEKIEFPKLKFLMLNDLPKLRTFYPDSVINKQPFLNQQVLLPSMETLHIAALENLVEIFGAQVQTGSLHKLRVLRLNNCDKLLNVAVSDSIRLLPNLAELEIKFCSSLEAVFDFGGLRVLEEDAQPMLCQLETLKLSNLSLLSDICKKVPTETQCLQNLRSLCIKCCNSLRYLLSHSLAKLLLNLQNIRLEECEMIEEIITGEEGSSEPCVVSGIVFPQLRILELEDLKNLRLFCASTHKFEFPLLDKVLIRNCPSINTFCSGLVSAPKLDQLNVGNDQRVRMDNLNNAIHRMKEKGISSLSLLTDVYSKLAYSCAHVYGKCSSINGSCDMDLLQEIERSEFKEKGILNMSEFIDAGDHLVARSPNWSWARGRHFLIARCVFCLKRAESVDTKSKTTAILGSDGNDPLIGSESPNESHVEWYEAHDDNIAGPRTYDVTITYHRAEGTPRLWLKGYDASGWLLDPKDMLEDVIEDKERAQLFREIIDSISMDGNKVVEESEKEDIEMGTGGDTSYHALTLGCIVCSFVFAVVLLAI</sequence>
<evidence type="ECO:0008006" key="13">
    <source>
        <dbReference type="Google" id="ProtNLM"/>
    </source>
</evidence>
<dbReference type="GO" id="GO:0006914">
    <property type="term" value="P:autophagy"/>
    <property type="evidence" value="ECO:0007669"/>
    <property type="project" value="UniProtKB-KW"/>
</dbReference>
<keyword evidence="12" id="KW-1185">Reference proteome</keyword>
<proteinExistence type="inferred from homology"/>